<dbReference type="InterPro" id="IPR011034">
    <property type="entry name" value="Formyl_transferase-like_C_sf"/>
</dbReference>
<comment type="function">
    <text evidence="2">Hydrolysis of the deoxyribose N-glycosidic bond to excise 3-methyladenine, and 7-methylguanine from the damaged DNA polymer formed by alkylation lesions.</text>
</comment>
<dbReference type="NCBIfam" id="TIGR00567">
    <property type="entry name" value="3mg"/>
    <property type="match status" value="1"/>
</dbReference>
<sequence>MIEAKIPHELPKYLEPGQKHVKQLFSYLWQEKSTKIASYYTFDLTSEKDRFYNINLGKDELSNSLNVDNLIDSGKKFRDLKDISEKDSKILFNQFLTILRTNAISDKSNAFDKIINLFIAKVFDELGEDKQFDVRMKDENIVNFEGLKFQFLEGIDSYESFMKRLYDLYKEGMKEYLQKEIIDYSDYEQNQKVLEMIDDLRLKKDNTFAFIEVFDNKTFNDNCLIVKEIVNLLANFKFRYADKSKSLGEFFEDLLNTSLKQEAGQFFTPYPLVDFMIKSLPIRDVIKQNIQQNRNEILPFFIDYACGSGHFLISYINRVQQEINAKDYVFGIEKDYRLAKTTKISLFLNGDGDAQIIHADAINKFSCEDYSKSVLFSNKDKNEKFDFVVSNPPYSVQGYMKNFRKNNISEKSNTFELLEEINEKDARIEIMFVERTYQLLKKNKFAAIILPQSFLSQEKYAKTRRWLLERFNILSIFCSGDNTFGYTTTSPFYIMRITDPNFFMVSADKLAQKLLGKILVRNLNGQLIKVKIVETEAYIGKIDRACHAHQENRSRWKSAALNNRGGCAYVYLIYSMYYCFNIASSVKGDPQGVLIRAAEPLDHHTIPVISHHDSTKKFHYYTNGPGKLCRALNIDISLNHVDLTTSDLIYLEDQPEISQEEIITTKRVNIDYAGEDKDRL</sequence>
<evidence type="ECO:0000313" key="11">
    <source>
        <dbReference type="EMBL" id="CAG8567828.1"/>
    </source>
</evidence>
<evidence type="ECO:0000256" key="1">
    <source>
        <dbReference type="ARBA" id="ARBA00000086"/>
    </source>
</evidence>
<dbReference type="GO" id="GO:0003905">
    <property type="term" value="F:alkylbase DNA N-glycosylase activity"/>
    <property type="evidence" value="ECO:0007669"/>
    <property type="project" value="UniProtKB-EC"/>
</dbReference>
<protein>
    <recommendedName>
        <fullName evidence="4">DNA-3-methyladenine glycosylase II</fullName>
        <ecNumber evidence="4">3.2.2.21</ecNumber>
    </recommendedName>
    <alternativeName>
        <fullName evidence="9">3-methyladenine DNA glycosidase</fullName>
    </alternativeName>
</protein>
<evidence type="ECO:0000256" key="3">
    <source>
        <dbReference type="ARBA" id="ARBA00009232"/>
    </source>
</evidence>
<dbReference type="Pfam" id="PF02384">
    <property type="entry name" value="N6_Mtase"/>
    <property type="match status" value="1"/>
</dbReference>
<evidence type="ECO:0000256" key="4">
    <source>
        <dbReference type="ARBA" id="ARBA00012000"/>
    </source>
</evidence>
<reference evidence="11" key="1">
    <citation type="submission" date="2021-06" db="EMBL/GenBank/DDBJ databases">
        <authorList>
            <person name="Kallberg Y."/>
            <person name="Tangrot J."/>
            <person name="Rosling A."/>
        </authorList>
    </citation>
    <scope>NUCLEOTIDE SEQUENCE</scope>
    <source>
        <strain evidence="11">FL130A</strain>
    </source>
</reference>
<dbReference type="EMBL" id="CAJVPS010002402">
    <property type="protein sequence ID" value="CAG8567828.1"/>
    <property type="molecule type" value="Genomic_DNA"/>
</dbReference>
<evidence type="ECO:0000256" key="9">
    <source>
        <dbReference type="ARBA" id="ARBA00033426"/>
    </source>
</evidence>
<dbReference type="SUPFAM" id="SSF50486">
    <property type="entry name" value="FMT C-terminal domain-like"/>
    <property type="match status" value="1"/>
</dbReference>
<evidence type="ECO:0000256" key="8">
    <source>
        <dbReference type="ARBA" id="ARBA00023204"/>
    </source>
</evidence>
<accession>A0A9N9FZ78</accession>
<name>A0A9N9FZ78_9GLOM</name>
<gene>
    <name evidence="11" type="ORF">ALEPTO_LOCUS6670</name>
</gene>
<dbReference type="GO" id="GO:0003677">
    <property type="term" value="F:DNA binding"/>
    <property type="evidence" value="ECO:0007669"/>
    <property type="project" value="InterPro"/>
</dbReference>
<dbReference type="Proteomes" id="UP000789508">
    <property type="component" value="Unassembled WGS sequence"/>
</dbReference>
<dbReference type="Gene3D" id="3.40.50.150">
    <property type="entry name" value="Vaccinia Virus protein VP39"/>
    <property type="match status" value="1"/>
</dbReference>
<dbReference type="InterPro" id="IPR002052">
    <property type="entry name" value="DNA_methylase_N6_adenine_CS"/>
</dbReference>
<evidence type="ECO:0000313" key="12">
    <source>
        <dbReference type="Proteomes" id="UP000789508"/>
    </source>
</evidence>
<dbReference type="PANTHER" id="PTHR10429:SF0">
    <property type="entry name" value="DNA-3-METHYLADENINE GLYCOSYLASE"/>
    <property type="match status" value="1"/>
</dbReference>
<evidence type="ECO:0000259" key="10">
    <source>
        <dbReference type="Pfam" id="PF02384"/>
    </source>
</evidence>
<dbReference type="Gene3D" id="3.10.300.10">
    <property type="entry name" value="Methylpurine-DNA glycosylase (MPG)"/>
    <property type="match status" value="1"/>
</dbReference>
<proteinExistence type="inferred from homology"/>
<feature type="domain" description="DNA methylase adenine-specific" evidence="10">
    <location>
        <begin position="246"/>
        <end position="485"/>
    </location>
</feature>
<dbReference type="InterPro" id="IPR003356">
    <property type="entry name" value="DNA_methylase_A-5"/>
</dbReference>
<dbReference type="CDD" id="cd00540">
    <property type="entry name" value="AAG"/>
    <property type="match status" value="1"/>
</dbReference>
<organism evidence="11 12">
    <name type="scientific">Ambispora leptoticha</name>
    <dbReference type="NCBI Taxonomy" id="144679"/>
    <lineage>
        <taxon>Eukaryota</taxon>
        <taxon>Fungi</taxon>
        <taxon>Fungi incertae sedis</taxon>
        <taxon>Mucoromycota</taxon>
        <taxon>Glomeromycotina</taxon>
        <taxon>Glomeromycetes</taxon>
        <taxon>Archaeosporales</taxon>
        <taxon>Ambisporaceae</taxon>
        <taxon>Ambispora</taxon>
    </lineage>
</organism>
<evidence type="ECO:0000256" key="7">
    <source>
        <dbReference type="ARBA" id="ARBA00022801"/>
    </source>
</evidence>
<dbReference type="InterPro" id="IPR003180">
    <property type="entry name" value="MPG"/>
</dbReference>
<keyword evidence="7" id="KW-0378">Hydrolase</keyword>
<comment type="similarity">
    <text evidence="3">Belongs to the DNA glycosylase MPG family.</text>
</comment>
<dbReference type="InterPro" id="IPR029063">
    <property type="entry name" value="SAM-dependent_MTases_sf"/>
</dbReference>
<dbReference type="GO" id="GO:0032259">
    <property type="term" value="P:methylation"/>
    <property type="evidence" value="ECO:0007669"/>
    <property type="project" value="InterPro"/>
</dbReference>
<dbReference type="PANTHER" id="PTHR10429">
    <property type="entry name" value="DNA-3-METHYLADENINE GLYCOSYLASE"/>
    <property type="match status" value="1"/>
</dbReference>
<keyword evidence="8" id="KW-0234">DNA repair</keyword>
<keyword evidence="6" id="KW-0227">DNA damage</keyword>
<evidence type="ECO:0000256" key="2">
    <source>
        <dbReference type="ARBA" id="ARBA00002421"/>
    </source>
</evidence>
<evidence type="ECO:0000256" key="5">
    <source>
        <dbReference type="ARBA" id="ARBA00022747"/>
    </source>
</evidence>
<dbReference type="OrthoDB" id="5568149at2759"/>
<dbReference type="GO" id="GO:0006284">
    <property type="term" value="P:base-excision repair"/>
    <property type="evidence" value="ECO:0007669"/>
    <property type="project" value="InterPro"/>
</dbReference>
<keyword evidence="12" id="KW-1185">Reference proteome</keyword>
<dbReference type="SUPFAM" id="SSF53335">
    <property type="entry name" value="S-adenosyl-L-methionine-dependent methyltransferases"/>
    <property type="match status" value="1"/>
</dbReference>
<dbReference type="PROSITE" id="PS00092">
    <property type="entry name" value="N6_MTASE"/>
    <property type="match status" value="1"/>
</dbReference>
<comment type="caution">
    <text evidence="11">The sequence shown here is derived from an EMBL/GenBank/DDBJ whole genome shotgun (WGS) entry which is preliminary data.</text>
</comment>
<dbReference type="HAMAP" id="MF_00527">
    <property type="entry name" value="3MGH"/>
    <property type="match status" value="1"/>
</dbReference>
<dbReference type="GO" id="GO:0009307">
    <property type="term" value="P:DNA restriction-modification system"/>
    <property type="evidence" value="ECO:0007669"/>
    <property type="project" value="UniProtKB-KW"/>
</dbReference>
<keyword evidence="5" id="KW-0680">Restriction system</keyword>
<dbReference type="GO" id="GO:0008170">
    <property type="term" value="F:N-methyltransferase activity"/>
    <property type="evidence" value="ECO:0007669"/>
    <property type="project" value="InterPro"/>
</dbReference>
<dbReference type="InterPro" id="IPR036995">
    <property type="entry name" value="MPG_sf"/>
</dbReference>
<dbReference type="AlphaFoldDB" id="A0A9N9FZ78"/>
<dbReference type="Pfam" id="PF02245">
    <property type="entry name" value="Pur_DNA_glyco"/>
    <property type="match status" value="1"/>
</dbReference>
<dbReference type="CDD" id="cd02440">
    <property type="entry name" value="AdoMet_MTases"/>
    <property type="match status" value="1"/>
</dbReference>
<comment type="catalytic activity">
    <reaction evidence="1">
        <text>Hydrolysis of alkylated DNA, releasing 3-methyladenine, 3-methylguanine, 7-methylguanine and 7-methyladenine.</text>
        <dbReference type="EC" id="3.2.2.21"/>
    </reaction>
</comment>
<evidence type="ECO:0000256" key="6">
    <source>
        <dbReference type="ARBA" id="ARBA00022763"/>
    </source>
</evidence>
<dbReference type="PRINTS" id="PR00507">
    <property type="entry name" value="N12N6MTFRASE"/>
</dbReference>
<dbReference type="EC" id="3.2.2.21" evidence="4"/>